<protein>
    <recommendedName>
        <fullName evidence="4">N-acetyltransferase domain-containing protein</fullName>
    </recommendedName>
</protein>
<dbReference type="PANTHER" id="PTHR43877">
    <property type="entry name" value="AMINOALKYLPHOSPHONATE N-ACETYLTRANSFERASE-RELATED-RELATED"/>
    <property type="match status" value="1"/>
</dbReference>
<comment type="caution">
    <text evidence="5">The sequence shown here is derived from an EMBL/GenBank/DDBJ whole genome shotgun (WGS) entry which is preliminary data.</text>
</comment>
<feature type="domain" description="N-acetyltransferase" evidence="4">
    <location>
        <begin position="49"/>
        <end position="190"/>
    </location>
</feature>
<feature type="compositionally biased region" description="Low complexity" evidence="3">
    <location>
        <begin position="1"/>
        <end position="17"/>
    </location>
</feature>
<reference evidence="6" key="1">
    <citation type="submission" date="2018-03" db="EMBL/GenBank/DDBJ databases">
        <authorList>
            <person name="Sun L."/>
            <person name="Liu H."/>
            <person name="Chen W."/>
            <person name="Huang K."/>
            <person name="Liu W."/>
            <person name="Gao X."/>
        </authorList>
    </citation>
    <scope>NUCLEOTIDE SEQUENCE [LARGE SCALE GENOMIC DNA]</scope>
    <source>
        <strain evidence="6">SH9</strain>
    </source>
</reference>
<dbReference type="Proteomes" id="UP000239772">
    <property type="component" value="Unassembled WGS sequence"/>
</dbReference>
<dbReference type="SUPFAM" id="SSF55729">
    <property type="entry name" value="Acyl-CoA N-acyltransferases (Nat)"/>
    <property type="match status" value="1"/>
</dbReference>
<dbReference type="Pfam" id="PF00583">
    <property type="entry name" value="Acetyltransf_1"/>
    <property type="match status" value="1"/>
</dbReference>
<evidence type="ECO:0000259" key="4">
    <source>
        <dbReference type="PROSITE" id="PS51186"/>
    </source>
</evidence>
<gene>
    <name evidence="5" type="ORF">SLNSH_20135</name>
</gene>
<dbReference type="PANTHER" id="PTHR43877:SF2">
    <property type="entry name" value="AMINOALKYLPHOSPHONATE N-ACETYLTRANSFERASE-RELATED"/>
    <property type="match status" value="1"/>
</dbReference>
<evidence type="ECO:0000313" key="5">
    <source>
        <dbReference type="EMBL" id="PSC03148.1"/>
    </source>
</evidence>
<dbReference type="InterPro" id="IPR000182">
    <property type="entry name" value="GNAT_dom"/>
</dbReference>
<evidence type="ECO:0000313" key="6">
    <source>
        <dbReference type="Proteomes" id="UP000239772"/>
    </source>
</evidence>
<dbReference type="EMBL" id="PVZS01000030">
    <property type="protein sequence ID" value="PSC03148.1"/>
    <property type="molecule type" value="Genomic_DNA"/>
</dbReference>
<organism evidence="5 6">
    <name type="scientific">Alsobacter soli</name>
    <dbReference type="NCBI Taxonomy" id="2109933"/>
    <lineage>
        <taxon>Bacteria</taxon>
        <taxon>Pseudomonadati</taxon>
        <taxon>Pseudomonadota</taxon>
        <taxon>Alphaproteobacteria</taxon>
        <taxon>Hyphomicrobiales</taxon>
        <taxon>Alsobacteraceae</taxon>
        <taxon>Alsobacter</taxon>
    </lineage>
</organism>
<proteinExistence type="predicted"/>
<keyword evidence="1" id="KW-0808">Transferase</keyword>
<dbReference type="PROSITE" id="PS51186">
    <property type="entry name" value="GNAT"/>
    <property type="match status" value="1"/>
</dbReference>
<evidence type="ECO:0000256" key="3">
    <source>
        <dbReference type="SAM" id="MobiDB-lite"/>
    </source>
</evidence>
<dbReference type="GO" id="GO:0016747">
    <property type="term" value="F:acyltransferase activity, transferring groups other than amino-acyl groups"/>
    <property type="evidence" value="ECO:0007669"/>
    <property type="project" value="InterPro"/>
</dbReference>
<sequence>MRSAPAPAGAARGSARARPQDRGGLFGRARPGEPVLSAAPRIGRDRSAIAIRPYQARDLQACARIYVEARRVAFPWRPPETFQPEDFERDSLDESIFVAERRGRVAGLLSLCPEERFIHLLFVDPAEHRKGVGRALLAHSMAVLGPRVWLKCQQKNFNALAFYKSQGWSVTPGGADEVGPWSYVASPQASMIAGLT</sequence>
<keyword evidence="6" id="KW-1185">Reference proteome</keyword>
<name>A0A2T1HND2_9HYPH</name>
<feature type="region of interest" description="Disordered" evidence="3">
    <location>
        <begin position="1"/>
        <end position="31"/>
    </location>
</feature>
<dbReference type="Gene3D" id="3.40.630.30">
    <property type="match status" value="1"/>
</dbReference>
<dbReference type="InterPro" id="IPR016181">
    <property type="entry name" value="Acyl_CoA_acyltransferase"/>
</dbReference>
<evidence type="ECO:0000256" key="2">
    <source>
        <dbReference type="ARBA" id="ARBA00023315"/>
    </source>
</evidence>
<dbReference type="AlphaFoldDB" id="A0A2T1HND2"/>
<accession>A0A2T1HND2</accession>
<keyword evidence="2" id="KW-0012">Acyltransferase</keyword>
<evidence type="ECO:0000256" key="1">
    <source>
        <dbReference type="ARBA" id="ARBA00022679"/>
    </source>
</evidence>
<dbReference type="CDD" id="cd04301">
    <property type="entry name" value="NAT_SF"/>
    <property type="match status" value="1"/>
</dbReference>
<dbReference type="InterPro" id="IPR050832">
    <property type="entry name" value="Bact_Acetyltransf"/>
</dbReference>